<feature type="domain" description="UvrD-like helicase ATP-binding" evidence="15">
    <location>
        <begin position="1"/>
        <end position="472"/>
    </location>
</feature>
<dbReference type="InterPro" id="IPR011335">
    <property type="entry name" value="Restrct_endonuc-II-like"/>
</dbReference>
<keyword evidence="1 13" id="KW-0540">Nuclease</keyword>
<evidence type="ECO:0000256" key="6">
    <source>
        <dbReference type="ARBA" id="ARBA00022839"/>
    </source>
</evidence>
<dbReference type="Proteomes" id="UP000606870">
    <property type="component" value="Unassembled WGS sequence"/>
</dbReference>
<comment type="catalytic activity">
    <reaction evidence="11 13">
        <text>Couples ATP hydrolysis with the unwinding of duplex DNA by translocating in the 3'-5' direction.</text>
        <dbReference type="EC" id="5.6.2.4"/>
    </reaction>
</comment>
<dbReference type="HAMAP" id="MF_01451">
    <property type="entry name" value="AddA"/>
    <property type="match status" value="1"/>
</dbReference>
<evidence type="ECO:0000256" key="10">
    <source>
        <dbReference type="ARBA" id="ARBA00023235"/>
    </source>
</evidence>
<proteinExistence type="inferred from homology"/>
<dbReference type="InterPro" id="IPR014016">
    <property type="entry name" value="UvrD-like_ATP-bd"/>
</dbReference>
<comment type="caution">
    <text evidence="17">The sequence shown here is derived from an EMBL/GenBank/DDBJ whole genome shotgun (WGS) entry which is preliminary data.</text>
</comment>
<dbReference type="PROSITE" id="PS51198">
    <property type="entry name" value="UVRD_HELICASE_ATP_BIND"/>
    <property type="match status" value="1"/>
</dbReference>
<dbReference type="EC" id="5.6.2.4" evidence="13"/>
<reference evidence="17 18" key="1">
    <citation type="submission" date="2020-08" db="EMBL/GenBank/DDBJ databases">
        <authorList>
            <person name="Liu C."/>
            <person name="Sun Q."/>
        </authorList>
    </citation>
    <scope>NUCLEOTIDE SEQUENCE [LARGE SCALE GENOMIC DNA]</scope>
    <source>
        <strain evidence="17 18">NSJ-59</strain>
    </source>
</reference>
<name>A0ABR6VKD4_9FIRM</name>
<evidence type="ECO:0000256" key="3">
    <source>
        <dbReference type="ARBA" id="ARBA00022763"/>
    </source>
</evidence>
<keyword evidence="10 13" id="KW-0413">Isomerase</keyword>
<dbReference type="GO" id="GO:0004386">
    <property type="term" value="F:helicase activity"/>
    <property type="evidence" value="ECO:0007669"/>
    <property type="project" value="UniProtKB-KW"/>
</dbReference>
<feature type="binding site" evidence="14">
    <location>
        <begin position="22"/>
        <end position="29"/>
    </location>
    <ligand>
        <name>ATP</name>
        <dbReference type="ChEBI" id="CHEBI:30616"/>
    </ligand>
</feature>
<gene>
    <name evidence="13 17" type="primary">addA</name>
    <name evidence="17" type="ORF">H8J70_10295</name>
</gene>
<keyword evidence="4 13" id="KW-0378">Hydrolase</keyword>
<dbReference type="InterPro" id="IPR014017">
    <property type="entry name" value="DNA_helicase_UvrD-like_C"/>
</dbReference>
<evidence type="ECO:0000256" key="11">
    <source>
        <dbReference type="ARBA" id="ARBA00034617"/>
    </source>
</evidence>
<dbReference type="Gene3D" id="3.90.320.10">
    <property type="match status" value="1"/>
</dbReference>
<keyword evidence="6 13" id="KW-0269">Exonuclease</keyword>
<dbReference type="InterPro" id="IPR011604">
    <property type="entry name" value="PDDEXK-like_dom_sf"/>
</dbReference>
<dbReference type="InterPro" id="IPR027417">
    <property type="entry name" value="P-loop_NTPase"/>
</dbReference>
<dbReference type="Pfam" id="PF13361">
    <property type="entry name" value="UvrD_C"/>
    <property type="match status" value="1"/>
</dbReference>
<dbReference type="PANTHER" id="PTHR11070:SF48">
    <property type="entry name" value="ATP-DEPENDENT HELICASE_NUCLEASE SUBUNIT A"/>
    <property type="match status" value="1"/>
</dbReference>
<dbReference type="EC" id="3.1.-.-" evidence="13"/>
<keyword evidence="7 13" id="KW-0067">ATP-binding</keyword>
<evidence type="ECO:0000256" key="9">
    <source>
        <dbReference type="ARBA" id="ARBA00023204"/>
    </source>
</evidence>
<evidence type="ECO:0000256" key="12">
    <source>
        <dbReference type="ARBA" id="ARBA00048988"/>
    </source>
</evidence>
<organism evidence="17 18">
    <name type="scientific">Megasphaera hominis</name>
    <dbReference type="NCBI Taxonomy" id="159836"/>
    <lineage>
        <taxon>Bacteria</taxon>
        <taxon>Bacillati</taxon>
        <taxon>Bacillota</taxon>
        <taxon>Negativicutes</taxon>
        <taxon>Veillonellales</taxon>
        <taxon>Veillonellaceae</taxon>
        <taxon>Megasphaera</taxon>
    </lineage>
</organism>
<sequence>MAWTKEQQAAIDSRQQTLLLSAAAGSGKTAVLVERIIRRLLDAKQPIDITEMLVVTFTKAAAAEMRERIAAALAKELASGNTVMAERQLALMPSAHISTLHSFCQFVIKRYFYRINIDPRFTVAGQEELILLQHRVLEDLFLQYYEDEQKAQVLYPLAEMFGDEHGDEALMEEIIRLYTFSRSSPWPDYWLEQSAANYDLGPQTTIDELPWCQPIMRYVKVQLASSIRRLHEAIDSLAFSVRLDTGREQLEAECQMLQNAYDQETWLGLRLAMKAIQFTRIVSLRKLEAPEKDRWDYCKDIVRKDVKNQVNTLVETFFAGTDEAWLASLRALQPYVKGLVQVTRDFAAAYGAAKKEKGWVDFNDLEHLCLQILRDPASTPDHVIPSAAAEELRQTFQEVLMDEYQDTNGVQEMIAQLVSRENNRFMVGDIKQSIYRFRLADPTLFLSKYQAYSRDPAAVQRCIDLARNFRSDETVLAAVNELFENVMTETSAGMTYGEREKLYPGRPPCTDERWLGGTVEVHLLDRDSTDFADELRRANSDEAALKENVEMTNLEKEGWLIAQRLRALYDSGRCVQRKDGTLEPLSWRHMVILLRSVKDKAQVLSQVLQAAGIPVYADENGGYFAAIEVQVMLSLLRCIDNPEQDLPMAAVLRSPLVGLDETELSALRLSGTATLWQNLPAYIDGLADSERATELQAFCQSLETWRTFSRRNSVAKLLYQIYQDTGYLHYVGGMPGGAVREANLKALYERARQYEAAGYRGLFRYLQLIDQMQDDEIDLAPAKVLGEGEDVVRILSIHKSKGLEFPVVVIADMGKQFNERDLSRDILLHQTLGIGLRQFDSEWRISTPTFIWNGLKAQLGWEGRAEEQRILYVAMTRARDKLIMVGSVNHLDTAWEHWQQHLDPAQGRTYLDWLMPLFAGQDEWQEMDKSVLNGLDGTWRRGLWQVTLHRSVTPQAVAERESETDSLLASVQAGKPTGIAWPAWFDKTLSWQYDYPQATHTAAKYSVSEIKEQYQRRLFAELAEEEKLAAPGAGTEPQDDDVFAELPPWLQEEEDQVTGARRGTAMHKAMQHLQLQHALTLEDLQQQVQQWQEQGFFTAEEAKLLRLPELLSFSQSPLGQRMAASPQVHREYPFSVLLPARGLLADAEAGEEILVQGIIDCLFKEGDAWVLVDYKTDHLETEEAFRQRYAIQLDIYKAATEQISRCPVKETYIYSLHLGKSISLT</sequence>
<dbReference type="PANTHER" id="PTHR11070">
    <property type="entry name" value="UVRD / RECB / PCRA DNA HELICASE FAMILY MEMBER"/>
    <property type="match status" value="1"/>
</dbReference>
<comment type="cofactor">
    <cofactor evidence="13">
        <name>Mg(2+)</name>
        <dbReference type="ChEBI" id="CHEBI:18420"/>
    </cofactor>
</comment>
<protein>
    <recommendedName>
        <fullName evidence="13">ATP-dependent helicase/nuclease subunit A</fullName>
        <ecNumber evidence="13">3.1.-.-</ecNumber>
        <ecNumber evidence="13">5.6.2.4</ecNumber>
    </recommendedName>
    <alternativeName>
        <fullName evidence="13">ATP-dependent helicase/nuclease AddA</fullName>
    </alternativeName>
    <alternativeName>
        <fullName evidence="13">DNA 3'-5' helicase AddA</fullName>
    </alternativeName>
</protein>
<keyword evidence="9 13" id="KW-0234">DNA repair</keyword>
<evidence type="ECO:0000313" key="17">
    <source>
        <dbReference type="EMBL" id="MBC3537641.1"/>
    </source>
</evidence>
<keyword evidence="18" id="KW-1185">Reference proteome</keyword>
<evidence type="ECO:0000256" key="1">
    <source>
        <dbReference type="ARBA" id="ARBA00022722"/>
    </source>
</evidence>
<dbReference type="NCBIfam" id="TIGR02785">
    <property type="entry name" value="addA_Gpos"/>
    <property type="match status" value="1"/>
</dbReference>
<dbReference type="InterPro" id="IPR014152">
    <property type="entry name" value="AddA"/>
</dbReference>
<accession>A0ABR6VKD4</accession>
<evidence type="ECO:0000259" key="15">
    <source>
        <dbReference type="PROSITE" id="PS51198"/>
    </source>
</evidence>
<dbReference type="InterPro" id="IPR038726">
    <property type="entry name" value="PDDEXK_AddAB-type"/>
</dbReference>
<dbReference type="Gene3D" id="3.40.50.300">
    <property type="entry name" value="P-loop containing nucleotide triphosphate hydrolases"/>
    <property type="match status" value="4"/>
</dbReference>
<comment type="function">
    <text evidence="13">The heterodimer acts as both an ATP-dependent DNA helicase and an ATP-dependent, dual-direction single-stranded exonuclease. Recognizes the chi site generating a DNA molecule suitable for the initiation of homologous recombination. The AddA nuclease domain is required for chi fragment generation; this subunit has the helicase and 3' -&gt; 5' nuclease activities.</text>
</comment>
<evidence type="ECO:0000256" key="13">
    <source>
        <dbReference type="HAMAP-Rule" id="MF_01451"/>
    </source>
</evidence>
<keyword evidence="8 13" id="KW-0238">DNA-binding</keyword>
<dbReference type="PROSITE" id="PS51217">
    <property type="entry name" value="UVRD_HELICASE_CTER"/>
    <property type="match status" value="1"/>
</dbReference>
<keyword evidence="2 13" id="KW-0547">Nucleotide-binding</keyword>
<evidence type="ECO:0000256" key="5">
    <source>
        <dbReference type="ARBA" id="ARBA00022806"/>
    </source>
</evidence>
<evidence type="ECO:0000256" key="14">
    <source>
        <dbReference type="PROSITE-ProRule" id="PRU00560"/>
    </source>
</evidence>
<evidence type="ECO:0000256" key="2">
    <source>
        <dbReference type="ARBA" id="ARBA00022741"/>
    </source>
</evidence>
<dbReference type="RefSeq" id="WP_186504194.1">
    <property type="nucleotide sequence ID" value="NZ_JACOGK010000034.1"/>
</dbReference>
<comment type="similarity">
    <text evidence="13">Belongs to the helicase family. AddA subfamily.</text>
</comment>
<evidence type="ECO:0000256" key="7">
    <source>
        <dbReference type="ARBA" id="ARBA00022840"/>
    </source>
</evidence>
<dbReference type="Pfam" id="PF00580">
    <property type="entry name" value="UvrD-helicase"/>
    <property type="match status" value="1"/>
</dbReference>
<feature type="domain" description="UvrD-like helicase C-terminal" evidence="16">
    <location>
        <begin position="512"/>
        <end position="802"/>
    </location>
</feature>
<dbReference type="SUPFAM" id="SSF52980">
    <property type="entry name" value="Restriction endonuclease-like"/>
    <property type="match status" value="1"/>
</dbReference>
<evidence type="ECO:0000313" key="18">
    <source>
        <dbReference type="Proteomes" id="UP000606870"/>
    </source>
</evidence>
<keyword evidence="3 13" id="KW-0227">DNA damage</keyword>
<evidence type="ECO:0000256" key="4">
    <source>
        <dbReference type="ARBA" id="ARBA00022801"/>
    </source>
</evidence>
<dbReference type="SUPFAM" id="SSF52540">
    <property type="entry name" value="P-loop containing nucleoside triphosphate hydrolases"/>
    <property type="match status" value="1"/>
</dbReference>
<dbReference type="Pfam" id="PF12705">
    <property type="entry name" value="PDDEXK_1"/>
    <property type="match status" value="1"/>
</dbReference>
<comment type="catalytic activity">
    <reaction evidence="12 13">
        <text>ATP + H2O = ADP + phosphate + H(+)</text>
        <dbReference type="Rhea" id="RHEA:13065"/>
        <dbReference type="ChEBI" id="CHEBI:15377"/>
        <dbReference type="ChEBI" id="CHEBI:15378"/>
        <dbReference type="ChEBI" id="CHEBI:30616"/>
        <dbReference type="ChEBI" id="CHEBI:43474"/>
        <dbReference type="ChEBI" id="CHEBI:456216"/>
        <dbReference type="EC" id="5.6.2.4"/>
    </reaction>
</comment>
<evidence type="ECO:0000259" key="16">
    <source>
        <dbReference type="PROSITE" id="PS51217"/>
    </source>
</evidence>
<evidence type="ECO:0000256" key="8">
    <source>
        <dbReference type="ARBA" id="ARBA00023125"/>
    </source>
</evidence>
<keyword evidence="5 13" id="KW-0347">Helicase</keyword>
<dbReference type="EMBL" id="JACOGK010000034">
    <property type="protein sequence ID" value="MBC3537641.1"/>
    <property type="molecule type" value="Genomic_DNA"/>
</dbReference>
<comment type="subunit">
    <text evidence="13">Heterodimer of AddA and AddB/RexB.</text>
</comment>
<dbReference type="InterPro" id="IPR000212">
    <property type="entry name" value="DNA_helicase_UvrD/REP"/>
</dbReference>